<evidence type="ECO:0000259" key="9">
    <source>
        <dbReference type="Pfam" id="PF20519"/>
    </source>
</evidence>
<dbReference type="Pfam" id="PF08016">
    <property type="entry name" value="PKD_channel"/>
    <property type="match status" value="1"/>
</dbReference>
<feature type="compositionally biased region" description="Low complexity" evidence="6">
    <location>
        <begin position="605"/>
        <end position="615"/>
    </location>
</feature>
<keyword evidence="11" id="KW-1185">Reference proteome</keyword>
<feature type="compositionally biased region" description="Polar residues" evidence="6">
    <location>
        <begin position="1125"/>
        <end position="1147"/>
    </location>
</feature>
<feature type="region of interest" description="Disordered" evidence="6">
    <location>
        <begin position="553"/>
        <end position="615"/>
    </location>
</feature>
<feature type="transmembrane region" description="Helical" evidence="7">
    <location>
        <begin position="1294"/>
        <end position="1314"/>
    </location>
</feature>
<feature type="transmembrane region" description="Helical" evidence="7">
    <location>
        <begin position="993"/>
        <end position="1013"/>
    </location>
</feature>
<dbReference type="InterPro" id="IPR046791">
    <property type="entry name" value="Polycystin_dom"/>
</dbReference>
<keyword evidence="4 7" id="KW-1133">Transmembrane helix</keyword>
<comment type="subcellular location">
    <subcellularLocation>
        <location evidence="1">Membrane</location>
        <topology evidence="1">Multi-pass membrane protein</topology>
    </subcellularLocation>
</comment>
<protein>
    <submittedName>
        <fullName evidence="10">Uncharacterized protein</fullName>
    </submittedName>
</protein>
<feature type="transmembrane region" description="Helical" evidence="7">
    <location>
        <begin position="315"/>
        <end position="335"/>
    </location>
</feature>
<evidence type="ECO:0000313" key="11">
    <source>
        <dbReference type="Proteomes" id="UP000245119"/>
    </source>
</evidence>
<feature type="transmembrane region" description="Helical" evidence="7">
    <location>
        <begin position="850"/>
        <end position="874"/>
    </location>
</feature>
<keyword evidence="3 7" id="KW-0812">Transmembrane</keyword>
<gene>
    <name evidence="10" type="ORF">C0Q70_12725</name>
</gene>
<dbReference type="GO" id="GO:0016020">
    <property type="term" value="C:membrane"/>
    <property type="evidence" value="ECO:0007669"/>
    <property type="project" value="UniProtKB-SubCell"/>
</dbReference>
<evidence type="ECO:0000256" key="7">
    <source>
        <dbReference type="SAM" id="Phobius"/>
    </source>
</evidence>
<dbReference type="InterPro" id="IPR013122">
    <property type="entry name" value="PKD1_2_channel"/>
</dbReference>
<feature type="compositionally biased region" description="Low complexity" evidence="6">
    <location>
        <begin position="559"/>
        <end position="586"/>
    </location>
</feature>
<evidence type="ECO:0000256" key="2">
    <source>
        <dbReference type="ARBA" id="ARBA00007200"/>
    </source>
</evidence>
<comment type="similarity">
    <text evidence="2">Belongs to the polycystin family.</text>
</comment>
<accession>A0A2T7P2E8</accession>
<dbReference type="InterPro" id="IPR051223">
    <property type="entry name" value="Polycystin"/>
</dbReference>
<evidence type="ECO:0000256" key="6">
    <source>
        <dbReference type="SAM" id="MobiDB-lite"/>
    </source>
</evidence>
<feature type="region of interest" description="Disordered" evidence="6">
    <location>
        <begin position="629"/>
        <end position="752"/>
    </location>
</feature>
<evidence type="ECO:0000256" key="3">
    <source>
        <dbReference type="ARBA" id="ARBA00022692"/>
    </source>
</evidence>
<feature type="transmembrane region" description="Helical" evidence="7">
    <location>
        <begin position="1384"/>
        <end position="1406"/>
    </location>
</feature>
<dbReference type="Proteomes" id="UP000245119">
    <property type="component" value="Linkage Group LG7"/>
</dbReference>
<organism evidence="10 11">
    <name type="scientific">Pomacea canaliculata</name>
    <name type="common">Golden apple snail</name>
    <dbReference type="NCBI Taxonomy" id="400727"/>
    <lineage>
        <taxon>Eukaryota</taxon>
        <taxon>Metazoa</taxon>
        <taxon>Spiralia</taxon>
        <taxon>Lophotrochozoa</taxon>
        <taxon>Mollusca</taxon>
        <taxon>Gastropoda</taxon>
        <taxon>Caenogastropoda</taxon>
        <taxon>Architaenioglossa</taxon>
        <taxon>Ampullarioidea</taxon>
        <taxon>Ampullariidae</taxon>
        <taxon>Pomacea</taxon>
    </lineage>
</organism>
<dbReference type="Pfam" id="PF20519">
    <property type="entry name" value="Polycystin_dom"/>
    <property type="match status" value="1"/>
</dbReference>
<name>A0A2T7P2E8_POMCA</name>
<dbReference type="OrthoDB" id="6161847at2759"/>
<feature type="transmembrane region" description="Helical" evidence="7">
    <location>
        <begin position="1256"/>
        <end position="1274"/>
    </location>
</feature>
<evidence type="ECO:0000313" key="10">
    <source>
        <dbReference type="EMBL" id="PVD27563.1"/>
    </source>
</evidence>
<dbReference type="EMBL" id="PZQS01000007">
    <property type="protein sequence ID" value="PVD27563.1"/>
    <property type="molecule type" value="Genomic_DNA"/>
</dbReference>
<dbReference type="SMART" id="SM00303">
    <property type="entry name" value="GPS"/>
    <property type="match status" value="1"/>
</dbReference>
<feature type="compositionally biased region" description="Basic and acidic residues" evidence="6">
    <location>
        <begin position="733"/>
        <end position="747"/>
    </location>
</feature>
<feature type="transmembrane region" description="Helical" evidence="7">
    <location>
        <begin position="1447"/>
        <end position="1466"/>
    </location>
</feature>
<dbReference type="PANTHER" id="PTHR10877:SF183">
    <property type="entry name" value="AT14535P-RELATED"/>
    <property type="match status" value="1"/>
</dbReference>
<evidence type="ECO:0000256" key="5">
    <source>
        <dbReference type="ARBA" id="ARBA00023136"/>
    </source>
</evidence>
<sequence length="1518" mass="172950">MNKLDQLNSFFDSVGLAMLAKTSREETSSALSVNTSAMGVTWGTTTSNYYKLGNDTDNMTLPVVLASMWNKVPKRRVNVTELPEPLYIFLQTNYTEREKRLWESTTFSLEHSEKEIVVKAFRDRSTIVNFTFTPSNVSVSVQVILQRGNISNTTGTRPPGYINNNMASTIATPPPCYINNNMASTTVYNESEFPLPESKWKVLRHVVQEPSSLLLPSQDDANEEDTIKVNHNNSSQPTVVPVVKVVTAEISCKTWDTNASAWKNSGCKVANVSNFDEVVCECTHLSIFTATFFVSPNVLSTDDLRLFAEFFHNPVMVTVVVLLWMTYLVGLYWAYHADSLDKAQRGIAVLEDNSKDDEHLYLVCTVTGWGRNTGTTSNVYIYLSGTAAKSHIPSQYVFICCVHVACRFLNEVYVREVDGDQAWHCLYNNWLSVYRGVLCVEVPATSAEEMAKHRFYHFVINTSQSLRTEHLWLSFHLHADAPINVCPVYSLDHDDGQPHVSRPPHGRPQDQVSTGPITFNIKDVIIGVQTSLIVFPINMLLVELFCWPRSPRHTYETPSSSSDDSSTSSSNESTEDTNTNKNTNESPVHVSEARRQEASLPTIVASPRPRSSASPFSLALATEELLPSDDKEGVYYDPQCSRRPDQGPDNIGNKDYLDDRSKVSESPHTYHQDTLWCTDEGQGRPEHPKRQLSSDCARGIKGPRGFASQRQKRFSEDEGCRGGFEQTKKHQHGDRNVEDGCHGDDGGWRSTKTSRSRQLEMEFCRKVAQLWAEREVNVNRNAKGSSRRSTWDTSLNTKDSIKSLTRDSVTTKKVTISIPVSMSTSTSSSTSSSESDEKEKSSSRWYFLPWWWLYVVWMLSMILAVCLSLVIVLYGLKMGYQGSVDWLISFFTAWINDTFVMQPLQIIGFSLMAVVLLRRTVDIRSYSAEYHTNKYNLVTQVHKLQELERQKAALRAEWRQTQYHYPISSSEVKDIKAKWKQDARAHIALRETLMYIVYIIVVVVVLLGHSNVWETNYINTAVRRRLTDPPKSRDDLAFSKVVTQKDIWTFMDTTFLFSIESRDDKLDDRIVLYRLSLARLRQVRQRVQSDFCEPGAPYSEYLRKRPPCYEHFSPDIAETRDFEQSWKTGGNSTDNQTSSQNDSSTPQDAWRYHSEATLNQSSISGIFGTYPGGGYVFDLPFGMETARDNMSYLQEAGWLDSSSRAVIVTCTLYHAHSDLATELTLLWELSPAGKMWSRLDLHTTRLHYYYNERGRFLAGCEVMMVVWTLLYFYFETAKLNQVGWRKYLSRTWSWLAILLMTLTILRLGLLMNLLGQLENFRMEVKTGRNSKHVSFVHIRETSETLEGVEAILLSLAILKGLKVVRFIKRFRLHLETFAIAQPSVLGGSIMAAVLLLAFASFSYPLFGSKLAGYKTFQHTLLQLFTFWLGESDFYGVLEADKLFGPPFFFLFVFLFCILAVFFFASITMEAYEVARVSVTLNTRGDFLLEYFKRSILMLIGIKPPERVVLRRRRPYFPG</sequence>
<feature type="domain" description="Polycystin" evidence="9">
    <location>
        <begin position="1038"/>
        <end position="1247"/>
    </location>
</feature>
<feature type="compositionally biased region" description="Basic and acidic residues" evidence="6">
    <location>
        <begin position="629"/>
        <end position="646"/>
    </location>
</feature>
<reference evidence="10 11" key="1">
    <citation type="submission" date="2018-04" db="EMBL/GenBank/DDBJ databases">
        <title>The genome of golden apple snail Pomacea canaliculata provides insight into stress tolerance and invasive adaptation.</title>
        <authorList>
            <person name="Liu C."/>
            <person name="Liu B."/>
            <person name="Ren Y."/>
            <person name="Zhang Y."/>
            <person name="Wang H."/>
            <person name="Li S."/>
            <person name="Jiang F."/>
            <person name="Yin L."/>
            <person name="Zhang G."/>
            <person name="Qian W."/>
            <person name="Fan W."/>
        </authorList>
    </citation>
    <scope>NUCLEOTIDE SEQUENCE [LARGE SCALE GENOMIC DNA]</scope>
    <source>
        <strain evidence="10">SZHN2017</strain>
        <tissue evidence="10">Muscle</tissue>
    </source>
</reference>
<evidence type="ECO:0000259" key="8">
    <source>
        <dbReference type="Pfam" id="PF08016"/>
    </source>
</evidence>
<dbReference type="PANTHER" id="PTHR10877">
    <property type="entry name" value="POLYCYSTIN FAMILY MEMBER"/>
    <property type="match status" value="1"/>
</dbReference>
<comment type="caution">
    <text evidence="10">The sequence shown here is derived from an EMBL/GenBank/DDBJ whole genome shotgun (WGS) entry which is preliminary data.</text>
</comment>
<feature type="region of interest" description="Disordered" evidence="6">
    <location>
        <begin position="1124"/>
        <end position="1148"/>
    </location>
</feature>
<feature type="region of interest" description="Disordered" evidence="6">
    <location>
        <begin position="495"/>
        <end position="514"/>
    </location>
</feature>
<dbReference type="InterPro" id="IPR000203">
    <property type="entry name" value="GPS"/>
</dbReference>
<feature type="compositionally biased region" description="Basic and acidic residues" evidence="6">
    <location>
        <begin position="655"/>
        <end position="671"/>
    </location>
</feature>
<keyword evidence="5 7" id="KW-0472">Membrane</keyword>
<evidence type="ECO:0000256" key="4">
    <source>
        <dbReference type="ARBA" id="ARBA00022989"/>
    </source>
</evidence>
<evidence type="ECO:0000256" key="1">
    <source>
        <dbReference type="ARBA" id="ARBA00004141"/>
    </source>
</evidence>
<feature type="domain" description="Polycystin cation channel PKD1/PKD2" evidence="8">
    <location>
        <begin position="1250"/>
        <end position="1472"/>
    </location>
</feature>
<proteinExistence type="inferred from homology"/>
<dbReference type="Pfam" id="PF01825">
    <property type="entry name" value="GPS"/>
    <property type="match status" value="1"/>
</dbReference>